<keyword evidence="8" id="KW-1015">Disulfide bond</keyword>
<evidence type="ECO:0000256" key="2">
    <source>
        <dbReference type="ARBA" id="ARBA00007371"/>
    </source>
</evidence>
<dbReference type="GO" id="GO:0045087">
    <property type="term" value="P:innate immune response"/>
    <property type="evidence" value="ECO:0007669"/>
    <property type="project" value="InterPro"/>
</dbReference>
<comment type="subcellular location">
    <subcellularLocation>
        <location evidence="1 9">Secreted</location>
    </subcellularLocation>
</comment>
<dbReference type="GO" id="GO:0042742">
    <property type="term" value="P:defense response to bacterium"/>
    <property type="evidence" value="ECO:0007669"/>
    <property type="project" value="UniProtKB-UniRule"/>
</dbReference>
<proteinExistence type="inferred from homology"/>
<comment type="similarity">
    <text evidence="2 9">Belongs to the beta-defensin family.</text>
</comment>
<evidence type="ECO:0000256" key="3">
    <source>
        <dbReference type="ARBA" id="ARBA00022525"/>
    </source>
</evidence>
<evidence type="ECO:0000256" key="5">
    <source>
        <dbReference type="ARBA" id="ARBA00022729"/>
    </source>
</evidence>
<name>A0A2K6ER89_PROCO</name>
<dbReference type="OMA" id="KCQNQEY"/>
<feature type="chain" id="PRO_5014212066" description="Beta-defensin" evidence="9">
    <location>
        <begin position="23"/>
        <end position="72"/>
    </location>
</feature>
<reference evidence="11" key="1">
    <citation type="submission" date="2025-08" db="UniProtKB">
        <authorList>
            <consortium name="Ensembl"/>
        </authorList>
    </citation>
    <scope>IDENTIFICATION</scope>
</reference>
<feature type="signal peptide" evidence="9">
    <location>
        <begin position="1"/>
        <end position="22"/>
    </location>
</feature>
<evidence type="ECO:0000256" key="7">
    <source>
        <dbReference type="ARBA" id="ARBA00023022"/>
    </source>
</evidence>
<organism evidence="11 12">
    <name type="scientific">Propithecus coquereli</name>
    <name type="common">Coquerel's sifaka</name>
    <name type="synonym">Propithecus verreauxi coquereli</name>
    <dbReference type="NCBI Taxonomy" id="379532"/>
    <lineage>
        <taxon>Eukaryota</taxon>
        <taxon>Metazoa</taxon>
        <taxon>Chordata</taxon>
        <taxon>Craniata</taxon>
        <taxon>Vertebrata</taxon>
        <taxon>Euteleostomi</taxon>
        <taxon>Mammalia</taxon>
        <taxon>Eutheria</taxon>
        <taxon>Euarchontoglires</taxon>
        <taxon>Primates</taxon>
        <taxon>Strepsirrhini</taxon>
        <taxon>Lemuriformes</taxon>
        <taxon>Indriidae</taxon>
        <taxon>Propithecus</taxon>
    </lineage>
</organism>
<evidence type="ECO:0000313" key="11">
    <source>
        <dbReference type="Ensembl" id="ENSPCOP00000004247.1"/>
    </source>
</evidence>
<dbReference type="Pfam" id="PF13841">
    <property type="entry name" value="Defensin_beta_2"/>
    <property type="match status" value="1"/>
</dbReference>
<feature type="domain" description="Beta-defensin" evidence="10">
    <location>
        <begin position="29"/>
        <end position="58"/>
    </location>
</feature>
<dbReference type="Ensembl" id="ENSPCOT00000014180.1">
    <property type="protein sequence ID" value="ENSPCOP00000004247.1"/>
    <property type="gene ID" value="ENSPCOG00000012462.1"/>
</dbReference>
<accession>A0A2K6ER89</accession>
<keyword evidence="12" id="KW-1185">Reference proteome</keyword>
<evidence type="ECO:0000256" key="4">
    <source>
        <dbReference type="ARBA" id="ARBA00022529"/>
    </source>
</evidence>
<dbReference type="Proteomes" id="UP000233160">
    <property type="component" value="Unassembled WGS sequence"/>
</dbReference>
<evidence type="ECO:0000256" key="9">
    <source>
        <dbReference type="RuleBase" id="RU231113"/>
    </source>
</evidence>
<dbReference type="STRING" id="379532.ENSPCOP00000004247"/>
<keyword evidence="4 9" id="KW-0929">Antimicrobial</keyword>
<evidence type="ECO:0000256" key="1">
    <source>
        <dbReference type="ARBA" id="ARBA00004613"/>
    </source>
</evidence>
<keyword evidence="7 9" id="KW-0044">Antibiotic</keyword>
<evidence type="ECO:0000256" key="6">
    <source>
        <dbReference type="ARBA" id="ARBA00022940"/>
    </source>
</evidence>
<keyword evidence="5 9" id="KW-0732">Signal</keyword>
<sequence length="72" mass="8274">MRIPVLLLAISLLLSQDLPARSELEVDRICGYGTARCRRKCQSQEYRIGRCPNTSACCLKKWSDSLLNYMKH</sequence>
<dbReference type="GeneTree" id="ENSGT00940000164302"/>
<reference evidence="11" key="2">
    <citation type="submission" date="2025-09" db="UniProtKB">
        <authorList>
            <consortium name="Ensembl"/>
        </authorList>
    </citation>
    <scope>IDENTIFICATION</scope>
</reference>
<evidence type="ECO:0000256" key="8">
    <source>
        <dbReference type="ARBA" id="ARBA00023157"/>
    </source>
</evidence>
<dbReference type="InterPro" id="IPR025933">
    <property type="entry name" value="Beta_defensin_dom"/>
</dbReference>
<evidence type="ECO:0000313" key="12">
    <source>
        <dbReference type="Proteomes" id="UP000233160"/>
    </source>
</evidence>
<comment type="function">
    <text evidence="9">Has antibacterial activity.</text>
</comment>
<keyword evidence="3 9" id="KW-0964">Secreted</keyword>
<evidence type="ECO:0000259" key="10">
    <source>
        <dbReference type="Pfam" id="PF13841"/>
    </source>
</evidence>
<dbReference type="GO" id="GO:0005576">
    <property type="term" value="C:extracellular region"/>
    <property type="evidence" value="ECO:0007669"/>
    <property type="project" value="UniProtKB-SubCell"/>
</dbReference>
<keyword evidence="6 9" id="KW-0211">Defensin</keyword>
<protein>
    <recommendedName>
        <fullName evidence="9">Beta-defensin</fullName>
    </recommendedName>
</protein>
<dbReference type="AlphaFoldDB" id="A0A2K6ER89"/>